<dbReference type="GO" id="GO:0015036">
    <property type="term" value="F:disulfide oxidoreductase activity"/>
    <property type="evidence" value="ECO:0007669"/>
    <property type="project" value="UniProtKB-ARBA"/>
</dbReference>
<gene>
    <name evidence="4" type="ORF">SAMN05444417_0988</name>
</gene>
<dbReference type="AlphaFoldDB" id="A0A1M6C3I5"/>
<sequence>MRLAALALYTGLVSLSNGALAQGAAPDIADLRQGDMLKLAVHSEAAAAALDEAFELEEGGTATLGDYAGKVVLVNFWATWCAPCREEMPTLSAVQSELGGEAFEVLTIATGRNSPQGMVEFFDEIGVDNLPLHTDPRQQLARSMGVLGLPVTVILDREGNELARLQGEADWSSDSAMEILGTLIASE</sequence>
<dbReference type="InterPro" id="IPR017937">
    <property type="entry name" value="Thioredoxin_CS"/>
</dbReference>
<dbReference type="Pfam" id="PF00578">
    <property type="entry name" value="AhpC-TSA"/>
    <property type="match status" value="1"/>
</dbReference>
<keyword evidence="4" id="KW-0413">Isomerase</keyword>
<dbReference type="RefSeq" id="WP_073326715.1">
    <property type="nucleotide sequence ID" value="NZ_FQYO01000002.1"/>
</dbReference>
<dbReference type="PANTHER" id="PTHR42852">
    <property type="entry name" value="THIOL:DISULFIDE INTERCHANGE PROTEIN DSBE"/>
    <property type="match status" value="1"/>
</dbReference>
<evidence type="ECO:0000256" key="2">
    <source>
        <dbReference type="SAM" id="SignalP"/>
    </source>
</evidence>
<evidence type="ECO:0000259" key="3">
    <source>
        <dbReference type="PROSITE" id="PS51352"/>
    </source>
</evidence>
<keyword evidence="2" id="KW-0732">Signal</keyword>
<feature type="domain" description="Thioredoxin" evidence="3">
    <location>
        <begin position="39"/>
        <end position="185"/>
    </location>
</feature>
<dbReference type="InterPro" id="IPR000866">
    <property type="entry name" value="AhpC/TSA"/>
</dbReference>
<dbReference type="PROSITE" id="PS00194">
    <property type="entry name" value="THIOREDOXIN_1"/>
    <property type="match status" value="1"/>
</dbReference>
<dbReference type="PROSITE" id="PS51352">
    <property type="entry name" value="THIOREDOXIN_2"/>
    <property type="match status" value="1"/>
</dbReference>
<dbReference type="STRING" id="1447782.SAMN05444417_0988"/>
<evidence type="ECO:0000313" key="5">
    <source>
        <dbReference type="Proteomes" id="UP000184292"/>
    </source>
</evidence>
<dbReference type="PANTHER" id="PTHR42852:SF13">
    <property type="entry name" value="PROTEIN DIPZ"/>
    <property type="match status" value="1"/>
</dbReference>
<evidence type="ECO:0000256" key="1">
    <source>
        <dbReference type="ARBA" id="ARBA00023284"/>
    </source>
</evidence>
<dbReference type="CDD" id="cd02966">
    <property type="entry name" value="TlpA_like_family"/>
    <property type="match status" value="1"/>
</dbReference>
<dbReference type="InterPro" id="IPR013766">
    <property type="entry name" value="Thioredoxin_domain"/>
</dbReference>
<dbReference type="Gene3D" id="3.40.30.10">
    <property type="entry name" value="Glutaredoxin"/>
    <property type="match status" value="1"/>
</dbReference>
<reference evidence="4 5" key="1">
    <citation type="submission" date="2016-11" db="EMBL/GenBank/DDBJ databases">
        <authorList>
            <person name="Jaros S."/>
            <person name="Januszkiewicz K."/>
            <person name="Wedrychowicz H."/>
        </authorList>
    </citation>
    <scope>NUCLEOTIDE SEQUENCE [LARGE SCALE GENOMIC DNA]</scope>
    <source>
        <strain evidence="4 5">DSM 100565</strain>
    </source>
</reference>
<proteinExistence type="predicted"/>
<dbReference type="InterPro" id="IPR050553">
    <property type="entry name" value="Thioredoxin_ResA/DsbE_sf"/>
</dbReference>
<feature type="chain" id="PRO_5012997189" evidence="2">
    <location>
        <begin position="22"/>
        <end position="187"/>
    </location>
</feature>
<dbReference type="OrthoDB" id="9799347at2"/>
<name>A0A1M6C3I5_9RHOB</name>
<dbReference type="InterPro" id="IPR036249">
    <property type="entry name" value="Thioredoxin-like_sf"/>
</dbReference>
<dbReference type="GO" id="GO:0016853">
    <property type="term" value="F:isomerase activity"/>
    <property type="evidence" value="ECO:0007669"/>
    <property type="project" value="UniProtKB-KW"/>
</dbReference>
<accession>A0A1M6C3I5</accession>
<evidence type="ECO:0000313" key="4">
    <source>
        <dbReference type="EMBL" id="SHI55577.1"/>
    </source>
</evidence>
<keyword evidence="1" id="KW-0676">Redox-active center</keyword>
<dbReference type="EMBL" id="FQYO01000002">
    <property type="protein sequence ID" value="SHI55577.1"/>
    <property type="molecule type" value="Genomic_DNA"/>
</dbReference>
<dbReference type="SUPFAM" id="SSF52833">
    <property type="entry name" value="Thioredoxin-like"/>
    <property type="match status" value="1"/>
</dbReference>
<protein>
    <submittedName>
        <fullName evidence="4">Thiol-disulfide isomerase or thioredoxin</fullName>
    </submittedName>
</protein>
<dbReference type="GO" id="GO:0016209">
    <property type="term" value="F:antioxidant activity"/>
    <property type="evidence" value="ECO:0007669"/>
    <property type="project" value="InterPro"/>
</dbReference>
<feature type="signal peptide" evidence="2">
    <location>
        <begin position="1"/>
        <end position="21"/>
    </location>
</feature>
<organism evidence="4 5">
    <name type="scientific">Wenxinia saemankumensis</name>
    <dbReference type="NCBI Taxonomy" id="1447782"/>
    <lineage>
        <taxon>Bacteria</taxon>
        <taxon>Pseudomonadati</taxon>
        <taxon>Pseudomonadota</taxon>
        <taxon>Alphaproteobacteria</taxon>
        <taxon>Rhodobacterales</taxon>
        <taxon>Roseobacteraceae</taxon>
        <taxon>Wenxinia</taxon>
    </lineage>
</organism>
<keyword evidence="5" id="KW-1185">Reference proteome</keyword>
<dbReference type="Proteomes" id="UP000184292">
    <property type="component" value="Unassembled WGS sequence"/>
</dbReference>